<dbReference type="InterPro" id="IPR001394">
    <property type="entry name" value="Peptidase_C19_UCH"/>
</dbReference>
<feature type="region of interest" description="Disordered" evidence="1">
    <location>
        <begin position="433"/>
        <end position="455"/>
    </location>
</feature>
<dbReference type="Pfam" id="PF00443">
    <property type="entry name" value="UCH"/>
    <property type="match status" value="1"/>
</dbReference>
<dbReference type="OrthoDB" id="10263353at2759"/>
<evidence type="ECO:0000259" key="2">
    <source>
        <dbReference type="PROSITE" id="PS50235"/>
    </source>
</evidence>
<evidence type="ECO:0000313" key="3">
    <source>
        <dbReference type="EMBL" id="OMJ29304.1"/>
    </source>
</evidence>
<accession>A0A1R1YQY2</accession>
<feature type="region of interest" description="Disordered" evidence="1">
    <location>
        <begin position="395"/>
        <end position="416"/>
    </location>
</feature>
<dbReference type="InterPro" id="IPR050185">
    <property type="entry name" value="Ub_carboxyl-term_hydrolase"/>
</dbReference>
<dbReference type="InterPro" id="IPR038765">
    <property type="entry name" value="Papain-like_cys_pep_sf"/>
</dbReference>
<feature type="domain" description="USP" evidence="2">
    <location>
        <begin position="92"/>
        <end position="525"/>
    </location>
</feature>
<protein>
    <submittedName>
        <fullName evidence="3">Putative mRNA-splicing protein ubp10</fullName>
    </submittedName>
</protein>
<evidence type="ECO:0000256" key="1">
    <source>
        <dbReference type="SAM" id="MobiDB-lite"/>
    </source>
</evidence>
<dbReference type="PANTHER" id="PTHR21646:SF16">
    <property type="entry name" value="U4_U6.U5 TRI-SNRNP-ASSOCIATED PROTEIN 2"/>
    <property type="match status" value="1"/>
</dbReference>
<evidence type="ECO:0000313" key="4">
    <source>
        <dbReference type="Proteomes" id="UP000187429"/>
    </source>
</evidence>
<feature type="region of interest" description="Disordered" evidence="1">
    <location>
        <begin position="1"/>
        <end position="24"/>
    </location>
</feature>
<dbReference type="Gene3D" id="3.90.70.10">
    <property type="entry name" value="Cysteine proteinases"/>
    <property type="match status" value="2"/>
</dbReference>
<feature type="compositionally biased region" description="Low complexity" evidence="1">
    <location>
        <begin position="433"/>
        <end position="445"/>
    </location>
</feature>
<dbReference type="AlphaFoldDB" id="A0A1R1YQY2"/>
<dbReference type="PROSITE" id="PS50235">
    <property type="entry name" value="USP_3"/>
    <property type="match status" value="1"/>
</dbReference>
<dbReference type="SUPFAM" id="SSF54001">
    <property type="entry name" value="Cysteine proteinases"/>
    <property type="match status" value="1"/>
</dbReference>
<dbReference type="PANTHER" id="PTHR21646">
    <property type="entry name" value="UBIQUITIN CARBOXYL-TERMINAL HYDROLASE"/>
    <property type="match status" value="1"/>
</dbReference>
<dbReference type="GO" id="GO:0016579">
    <property type="term" value="P:protein deubiquitination"/>
    <property type="evidence" value="ECO:0007669"/>
    <property type="project" value="InterPro"/>
</dbReference>
<dbReference type="InterPro" id="IPR028889">
    <property type="entry name" value="USP"/>
</dbReference>
<sequence length="526" mass="59359">MADSTLKRSRSHSSSSSDSEEFDHSQLFKNSKDLYLDSVDRSSLDFDFEKICSVTLSDQNIYSCLVCGQYYQDKIYSISYDLNRSKYRPGFVGLNNIKANDYINVIIQALAHIPIIRNMLLLYPNSTTQIPNNSTELNKNNTNTNHKTISYPLSKKNHSQSSELLSRFSLLVRKMWHKNSFKSHVSPHELVQEITNRSNKAFRLDAQGDAFEFLTWFLNSIHFDLIKSANYDSAPKNKKSKLKSKSKHSIIHSAFQGSVKVISQDINFVKVRSYQEDPLEIDEENEDDTVIPQTSLMTLLKKYNGSHVTELKDQAKIYEILELPKYLIIHIKRFVKNNFTLEKNPTIVNSSIKNVAFGDLIKNTSSSALASDKSRLFDLIVNITYEGNSSVIQDSESQSSSNFYNGSANSSSKKKSVVGSTGSSLVLKSSSKIPSALPTTSSSLPGEKNSDLSANNFSFSKPTPEFANNDSKASATVLPLSGRYVCHVNDKSNDQWYSINDLIVEPINPQMIFLPESYIQIWERKD</sequence>
<dbReference type="GO" id="GO:0004843">
    <property type="term" value="F:cysteine-type deubiquitinase activity"/>
    <property type="evidence" value="ECO:0007669"/>
    <property type="project" value="InterPro"/>
</dbReference>
<dbReference type="Proteomes" id="UP000187429">
    <property type="component" value="Unassembled WGS sequence"/>
</dbReference>
<keyword evidence="4" id="KW-1185">Reference proteome</keyword>
<gene>
    <name evidence="3" type="ORF">AYI69_g1195</name>
</gene>
<name>A0A1R1YQY2_9FUNG</name>
<reference evidence="4" key="1">
    <citation type="submission" date="2017-01" db="EMBL/GenBank/DDBJ databases">
        <authorList>
            <person name="Wang Y."/>
            <person name="White M."/>
            <person name="Kvist S."/>
            <person name="Moncalvo J.-M."/>
        </authorList>
    </citation>
    <scope>NUCLEOTIDE SEQUENCE [LARGE SCALE GENOMIC DNA]</scope>
    <source>
        <strain evidence="4">ID-206-W2</strain>
    </source>
</reference>
<organism evidence="3 4">
    <name type="scientific">Smittium culicis</name>
    <dbReference type="NCBI Taxonomy" id="133412"/>
    <lineage>
        <taxon>Eukaryota</taxon>
        <taxon>Fungi</taxon>
        <taxon>Fungi incertae sedis</taxon>
        <taxon>Zoopagomycota</taxon>
        <taxon>Kickxellomycotina</taxon>
        <taxon>Harpellomycetes</taxon>
        <taxon>Harpellales</taxon>
        <taxon>Legeriomycetaceae</taxon>
        <taxon>Smittium</taxon>
    </lineage>
</organism>
<comment type="caution">
    <text evidence="3">The sequence shown here is derived from an EMBL/GenBank/DDBJ whole genome shotgun (WGS) entry which is preliminary data.</text>
</comment>
<proteinExistence type="predicted"/>
<dbReference type="EMBL" id="LSSM01000323">
    <property type="protein sequence ID" value="OMJ29304.1"/>
    <property type="molecule type" value="Genomic_DNA"/>
</dbReference>